<dbReference type="EMBL" id="CAXAMN010004036">
    <property type="protein sequence ID" value="CAK9007384.1"/>
    <property type="molecule type" value="Genomic_DNA"/>
</dbReference>
<protein>
    <submittedName>
        <fullName evidence="1">Uncharacterized protein</fullName>
    </submittedName>
</protein>
<dbReference type="SMART" id="SM00398">
    <property type="entry name" value="HMG"/>
    <property type="match status" value="2"/>
</dbReference>
<dbReference type="Pfam" id="PF00505">
    <property type="entry name" value="HMG_box"/>
    <property type="match status" value="2"/>
</dbReference>
<sequence>MGRMAPIRSLLLILFMGCSMQCFLQTMPVESRVATMAKKTSSDSGDLVPPKRPGTAYMGWLKDNRASIVKKVGTNSVTDVAKEAGKQWKALSAAKKKPYEMAYAKAKAVFDKEMAAFKAAGGVVQRKQKRVSKKAARDPNMPKKPLSGYLLFMADNRAKIVKSLPKDHKATEVMKEGGAQWNKLTAAKKKPYETKAAKLKAEYVEKMEAYKASL</sequence>
<proteinExistence type="predicted"/>
<accession>A0ABP0IZ95</accession>
<dbReference type="PRINTS" id="PR00886">
    <property type="entry name" value="HIGHMOBLTY12"/>
</dbReference>
<gene>
    <name evidence="1" type="ORF">CCMP2556_LOCUS8814</name>
</gene>
<dbReference type="InterPro" id="IPR050342">
    <property type="entry name" value="HMGB"/>
</dbReference>
<dbReference type="InterPro" id="IPR036910">
    <property type="entry name" value="HMG_box_dom_sf"/>
</dbReference>
<dbReference type="SUPFAM" id="SSF47095">
    <property type="entry name" value="HMG-box"/>
    <property type="match status" value="2"/>
</dbReference>
<dbReference type="Proteomes" id="UP001642484">
    <property type="component" value="Unassembled WGS sequence"/>
</dbReference>
<dbReference type="InterPro" id="IPR009071">
    <property type="entry name" value="HMG_box_dom"/>
</dbReference>
<evidence type="ECO:0000313" key="2">
    <source>
        <dbReference type="Proteomes" id="UP001642484"/>
    </source>
</evidence>
<name>A0ABP0IZ95_9DINO</name>
<organism evidence="1 2">
    <name type="scientific">Durusdinium trenchii</name>
    <dbReference type="NCBI Taxonomy" id="1381693"/>
    <lineage>
        <taxon>Eukaryota</taxon>
        <taxon>Sar</taxon>
        <taxon>Alveolata</taxon>
        <taxon>Dinophyceae</taxon>
        <taxon>Suessiales</taxon>
        <taxon>Symbiodiniaceae</taxon>
        <taxon>Durusdinium</taxon>
    </lineage>
</organism>
<dbReference type="PROSITE" id="PS50118">
    <property type="entry name" value="HMG_BOX_2"/>
    <property type="match status" value="2"/>
</dbReference>
<reference evidence="1 2" key="1">
    <citation type="submission" date="2024-02" db="EMBL/GenBank/DDBJ databases">
        <authorList>
            <person name="Chen Y."/>
            <person name="Shah S."/>
            <person name="Dougan E. K."/>
            <person name="Thang M."/>
            <person name="Chan C."/>
        </authorList>
    </citation>
    <scope>NUCLEOTIDE SEQUENCE [LARGE SCALE GENOMIC DNA]</scope>
</reference>
<evidence type="ECO:0000313" key="1">
    <source>
        <dbReference type="EMBL" id="CAK9007384.1"/>
    </source>
</evidence>
<keyword evidence="2" id="KW-1185">Reference proteome</keyword>
<comment type="caution">
    <text evidence="1">The sequence shown here is derived from an EMBL/GenBank/DDBJ whole genome shotgun (WGS) entry which is preliminary data.</text>
</comment>
<dbReference type="PANTHER" id="PTHR48112">
    <property type="entry name" value="HIGH MOBILITY GROUP PROTEIN DSP1"/>
    <property type="match status" value="1"/>
</dbReference>
<dbReference type="Gene3D" id="1.10.30.10">
    <property type="entry name" value="High mobility group box domain"/>
    <property type="match status" value="2"/>
</dbReference>
<dbReference type="EMBL" id="CAXAMN010004036">
    <property type="protein sequence ID" value="CAK9007380.1"/>
    <property type="molecule type" value="Genomic_DNA"/>
</dbReference>
<dbReference type="PANTHER" id="PTHR48112:SF22">
    <property type="entry name" value="MITOCHONDRIAL TRANSCRIPTION FACTOR A, ISOFORM B"/>
    <property type="match status" value="1"/>
</dbReference>